<dbReference type="EMBL" id="LR796716">
    <property type="protein sequence ID" value="CAB4161141.1"/>
    <property type="molecule type" value="Genomic_DNA"/>
</dbReference>
<dbReference type="Pfam" id="PF00462">
    <property type="entry name" value="Glutaredoxin"/>
    <property type="match status" value="1"/>
</dbReference>
<sequence length="82" mass="9139">MLREDKFVLFSIPNCVWCERAEALLKSRGEEYVVLPGTRSGPYSEFIEAAGFTTMPQIFLGADYIGGFLALQAFINGVTRDL</sequence>
<dbReference type="Gene3D" id="3.40.30.10">
    <property type="entry name" value="Glutaredoxin"/>
    <property type="match status" value="1"/>
</dbReference>
<dbReference type="InterPro" id="IPR002109">
    <property type="entry name" value="Glutaredoxin"/>
</dbReference>
<dbReference type="PROSITE" id="PS00195">
    <property type="entry name" value="GLUTAREDOXIN_1"/>
    <property type="match status" value="1"/>
</dbReference>
<evidence type="ECO:0000256" key="2">
    <source>
        <dbReference type="ARBA" id="ARBA00023284"/>
    </source>
</evidence>
<protein>
    <submittedName>
        <fullName evidence="4">GrxC Glutaredoxin and related proteins</fullName>
    </submittedName>
</protein>
<dbReference type="InterPro" id="IPR011767">
    <property type="entry name" value="GLR_AS"/>
</dbReference>
<dbReference type="SUPFAM" id="SSF52833">
    <property type="entry name" value="Thioredoxin-like"/>
    <property type="match status" value="1"/>
</dbReference>
<dbReference type="InterPro" id="IPR014025">
    <property type="entry name" value="Glutaredoxin_subgr"/>
</dbReference>
<keyword evidence="2" id="KW-0676">Redox-active center</keyword>
<name>A0A6J5NUZ6_9CAUD</name>
<reference evidence="4" key="1">
    <citation type="submission" date="2020-04" db="EMBL/GenBank/DDBJ databases">
        <authorList>
            <person name="Chiriac C."/>
            <person name="Salcher M."/>
            <person name="Ghai R."/>
            <person name="Kavagutti S V."/>
        </authorList>
    </citation>
    <scope>NUCLEOTIDE SEQUENCE</scope>
</reference>
<dbReference type="InterPro" id="IPR036249">
    <property type="entry name" value="Thioredoxin-like_sf"/>
</dbReference>
<evidence type="ECO:0000256" key="1">
    <source>
        <dbReference type="ARBA" id="ARBA00023157"/>
    </source>
</evidence>
<evidence type="ECO:0000259" key="3">
    <source>
        <dbReference type="Pfam" id="PF00462"/>
    </source>
</evidence>
<proteinExistence type="predicted"/>
<evidence type="ECO:0000313" key="4">
    <source>
        <dbReference type="EMBL" id="CAB4161141.1"/>
    </source>
</evidence>
<feature type="domain" description="Glutaredoxin" evidence="3">
    <location>
        <begin position="8"/>
        <end position="65"/>
    </location>
</feature>
<dbReference type="PRINTS" id="PR00160">
    <property type="entry name" value="GLUTAREDOXIN"/>
</dbReference>
<gene>
    <name evidence="4" type="ORF">UFOVP730_30</name>
</gene>
<keyword evidence="1" id="KW-1015">Disulfide bond</keyword>
<accession>A0A6J5NUZ6</accession>
<dbReference type="PROSITE" id="PS51354">
    <property type="entry name" value="GLUTAREDOXIN_2"/>
    <property type="match status" value="1"/>
</dbReference>
<organism evidence="4">
    <name type="scientific">uncultured Caudovirales phage</name>
    <dbReference type="NCBI Taxonomy" id="2100421"/>
    <lineage>
        <taxon>Viruses</taxon>
        <taxon>Duplodnaviria</taxon>
        <taxon>Heunggongvirae</taxon>
        <taxon>Uroviricota</taxon>
        <taxon>Caudoviricetes</taxon>
        <taxon>Peduoviridae</taxon>
        <taxon>Maltschvirus</taxon>
        <taxon>Maltschvirus maltsch</taxon>
    </lineage>
</organism>